<protein>
    <submittedName>
        <fullName evidence="1">Uncharacterized protein</fullName>
    </submittedName>
</protein>
<dbReference type="EMBL" id="BK015218">
    <property type="protein sequence ID" value="DAD96538.1"/>
    <property type="molecule type" value="Genomic_DNA"/>
</dbReference>
<accession>A0A8S5NQH7</accession>
<proteinExistence type="predicted"/>
<organism evidence="1">
    <name type="scientific">Myoviridae sp. ctdWz11</name>
    <dbReference type="NCBI Taxonomy" id="2826671"/>
    <lineage>
        <taxon>Viruses</taxon>
        <taxon>Duplodnaviria</taxon>
        <taxon>Heunggongvirae</taxon>
        <taxon>Uroviricota</taxon>
        <taxon>Caudoviricetes</taxon>
    </lineage>
</organism>
<name>A0A8S5NQH7_9CAUD</name>
<evidence type="ECO:0000313" key="1">
    <source>
        <dbReference type="EMBL" id="DAD96538.1"/>
    </source>
</evidence>
<reference evidence="1" key="1">
    <citation type="journal article" date="2021" name="Proc. Natl. Acad. Sci. U.S.A.">
        <title>A Catalog of Tens of Thousands of Viruses from Human Metagenomes Reveals Hidden Associations with Chronic Diseases.</title>
        <authorList>
            <person name="Tisza M.J."/>
            <person name="Buck C.B."/>
        </authorList>
    </citation>
    <scope>NUCLEOTIDE SEQUENCE</scope>
    <source>
        <strain evidence="1">CtdWz11</strain>
    </source>
</reference>
<sequence>MTARQQALLKQNEQRIRQRLEVIIHAKEVGVKQRTLDKMIVQVSYEKKELDLLKARFEADGK</sequence>